<evidence type="ECO:0000313" key="2">
    <source>
        <dbReference type="Proteomes" id="UP000556084"/>
    </source>
</evidence>
<dbReference type="Proteomes" id="UP000556084">
    <property type="component" value="Unassembled WGS sequence"/>
</dbReference>
<comment type="caution">
    <text evidence="1">The sequence shown here is derived from an EMBL/GenBank/DDBJ whole genome shotgun (WGS) entry which is preliminary data.</text>
</comment>
<protein>
    <submittedName>
        <fullName evidence="1">Uncharacterized protein</fullName>
    </submittedName>
</protein>
<gene>
    <name evidence="1" type="ORF">FHS39_000701</name>
</gene>
<organism evidence="1 2">
    <name type="scientific">Streptomyces olivoverticillatus</name>
    <dbReference type="NCBI Taxonomy" id="66427"/>
    <lineage>
        <taxon>Bacteria</taxon>
        <taxon>Bacillati</taxon>
        <taxon>Actinomycetota</taxon>
        <taxon>Actinomycetes</taxon>
        <taxon>Kitasatosporales</taxon>
        <taxon>Streptomycetaceae</taxon>
        <taxon>Streptomyces</taxon>
    </lineage>
</organism>
<reference evidence="1 2" key="1">
    <citation type="submission" date="2020-08" db="EMBL/GenBank/DDBJ databases">
        <title>Genomic Encyclopedia of Type Strains, Phase III (KMG-III): the genomes of soil and plant-associated and newly described type strains.</title>
        <authorList>
            <person name="Whitman W."/>
        </authorList>
    </citation>
    <scope>NUCLEOTIDE SEQUENCE [LARGE SCALE GENOMIC DNA]</scope>
    <source>
        <strain evidence="1 2">CECT 3266</strain>
    </source>
</reference>
<name>A0A7W7LL89_9ACTN</name>
<accession>A0A7W7LL89</accession>
<dbReference type="AlphaFoldDB" id="A0A7W7LL89"/>
<proteinExistence type="predicted"/>
<keyword evidence="2" id="KW-1185">Reference proteome</keyword>
<sequence length="140" mass="15927">MQSVGFFRELEPDNPSTFKEPIKDSLQCDVSYAREDVARYLDGGHPIFDIMESTVDVIGNVFRVPGGSSVMTDGEFVWRTDLSSYVTRYSIRLPEEFLKFMQEKQFKVPDVPRTRLLELSLAVGRMLNFRDNPGAGPQAK</sequence>
<evidence type="ECO:0000313" key="1">
    <source>
        <dbReference type="EMBL" id="MBB4891701.1"/>
    </source>
</evidence>
<dbReference type="EMBL" id="JACHJH010000001">
    <property type="protein sequence ID" value="MBB4891701.1"/>
    <property type="molecule type" value="Genomic_DNA"/>
</dbReference>